<feature type="transmembrane region" description="Helical" evidence="1">
    <location>
        <begin position="357"/>
        <end position="379"/>
    </location>
</feature>
<proteinExistence type="predicted"/>
<feature type="domain" description="SGNH" evidence="3">
    <location>
        <begin position="408"/>
        <end position="650"/>
    </location>
</feature>
<dbReference type="GO" id="GO:0016787">
    <property type="term" value="F:hydrolase activity"/>
    <property type="evidence" value="ECO:0007669"/>
    <property type="project" value="UniProtKB-KW"/>
</dbReference>
<keyword evidence="1" id="KW-0472">Membrane</keyword>
<protein>
    <submittedName>
        <fullName evidence="4">Peptidoglycan/LPS O-acetylase OafA/YrhL, contains acyltransferase and SGNH-hydrolase domains</fullName>
    </submittedName>
</protein>
<dbReference type="InterPro" id="IPR002656">
    <property type="entry name" value="Acyl_transf_3_dom"/>
</dbReference>
<dbReference type="InterPro" id="IPR050879">
    <property type="entry name" value="Acyltransferase_3"/>
</dbReference>
<dbReference type="STRING" id="1122133.SAMN02745157_4980"/>
<dbReference type="GO" id="GO:0016020">
    <property type="term" value="C:membrane"/>
    <property type="evidence" value="ECO:0007669"/>
    <property type="project" value="TreeGrafter"/>
</dbReference>
<dbReference type="PANTHER" id="PTHR23028:SF53">
    <property type="entry name" value="ACYL_TRANSF_3 DOMAIN-CONTAINING PROTEIN"/>
    <property type="match status" value="1"/>
</dbReference>
<keyword evidence="1" id="KW-0812">Transmembrane</keyword>
<feature type="transmembrane region" description="Helical" evidence="1">
    <location>
        <begin position="44"/>
        <end position="64"/>
    </location>
</feature>
<dbReference type="AlphaFoldDB" id="A0A1M5NGG6"/>
<feature type="transmembrane region" description="Helical" evidence="1">
    <location>
        <begin position="21"/>
        <end position="38"/>
    </location>
</feature>
<feature type="transmembrane region" description="Helical" evidence="1">
    <location>
        <begin position="256"/>
        <end position="273"/>
    </location>
</feature>
<dbReference type="Proteomes" id="UP000184485">
    <property type="component" value="Unassembled WGS sequence"/>
</dbReference>
<dbReference type="GO" id="GO:0016747">
    <property type="term" value="F:acyltransferase activity, transferring groups other than amino-acyl groups"/>
    <property type="evidence" value="ECO:0007669"/>
    <property type="project" value="InterPro"/>
</dbReference>
<keyword evidence="4" id="KW-0808">Transferase</keyword>
<keyword evidence="1" id="KW-1133">Transmembrane helix</keyword>
<keyword evidence="4" id="KW-0378">Hydrolase</keyword>
<dbReference type="PANTHER" id="PTHR23028">
    <property type="entry name" value="ACETYLTRANSFERASE"/>
    <property type="match status" value="1"/>
</dbReference>
<feature type="transmembrane region" description="Helical" evidence="1">
    <location>
        <begin position="317"/>
        <end position="337"/>
    </location>
</feature>
<dbReference type="EMBL" id="FQUP01000009">
    <property type="protein sequence ID" value="SHG88063.1"/>
    <property type="molecule type" value="Genomic_DNA"/>
</dbReference>
<dbReference type="Pfam" id="PF01757">
    <property type="entry name" value="Acyl_transf_3"/>
    <property type="match status" value="1"/>
</dbReference>
<gene>
    <name evidence="4" type="ORF">SAMN02745157_4980</name>
</gene>
<dbReference type="Pfam" id="PF19040">
    <property type="entry name" value="SGNH"/>
    <property type="match status" value="1"/>
</dbReference>
<dbReference type="InterPro" id="IPR043968">
    <property type="entry name" value="SGNH"/>
</dbReference>
<reference evidence="4 5" key="1">
    <citation type="submission" date="2016-11" db="EMBL/GenBank/DDBJ databases">
        <authorList>
            <person name="Jaros S."/>
            <person name="Januszkiewicz K."/>
            <person name="Wedrychowicz H."/>
        </authorList>
    </citation>
    <scope>NUCLEOTIDE SEQUENCE [LARGE SCALE GENOMIC DNA]</scope>
    <source>
        <strain evidence="4 5">DSM 19436</strain>
    </source>
</reference>
<keyword evidence="5" id="KW-1185">Reference proteome</keyword>
<dbReference type="OrthoDB" id="9796461at2"/>
<evidence type="ECO:0000313" key="5">
    <source>
        <dbReference type="Proteomes" id="UP000184485"/>
    </source>
</evidence>
<evidence type="ECO:0000256" key="1">
    <source>
        <dbReference type="SAM" id="Phobius"/>
    </source>
</evidence>
<organism evidence="4 5">
    <name type="scientific">Kaistia soli DSM 19436</name>
    <dbReference type="NCBI Taxonomy" id="1122133"/>
    <lineage>
        <taxon>Bacteria</taxon>
        <taxon>Pseudomonadati</taxon>
        <taxon>Pseudomonadota</taxon>
        <taxon>Alphaproteobacteria</taxon>
        <taxon>Hyphomicrobiales</taxon>
        <taxon>Kaistiaceae</taxon>
        <taxon>Kaistia</taxon>
    </lineage>
</organism>
<evidence type="ECO:0000259" key="2">
    <source>
        <dbReference type="Pfam" id="PF01757"/>
    </source>
</evidence>
<sequence>MSVSPATVRQSESKKFRSDINGLRAIAVAAVVLFHFEIAGFSGGFVGVDVFFVISGYLMTKIIFDRIDRGTFSILGFFYDRARRIVPALIVLCAVLLGVAWFVLIPNDLLVLGKHSASAVMFLSNLVFWKESGYFDLASREKWLLHTWSLSVEFQFYLVYPILAVLLARFTPRKIAVAILGLIGVASFGLSIYQTAVAPTAAFFLLPARAWELLAGAMVYFLPLRASASSRRLIELAGLCLILAAIFVFGPEAPWPGWRAIVPVAGAAFVILADQPGSVWAANPVTTWLGKSSYSIYLWHWPVVVGLNYWLVSPELIWILVGVGASLALGSLSYLFVEIPSQRWLARDDNASTFRRYGMLASFLAVLIVVAGAGAAVWIKRGVPSRFSPLVAIADAAARDFNTQDTRCFVRAGQPAPPCIIGGDGKTGVVEMIGDSHASSTVTALAAAVPKELQGGVRYEAYASCPTLLHGVSPNPENLCFAFNRKFLDPVVNGPASEIPIVVINNWRSYAEAASLSFATDDGSLTPFSFVGYRGDLQTTLCQMARKRPTYVVLPLPDYPVRIAQTLARSLTRDPKAPDITMPIGEYRQRQGEMAEVLKETAKCGVHLLDPAPFLCPDGKCMGSLNGHPLYFDNHHLNEYGNKFLTPMFAEIFASSASKAGAAPLQNVDSNVPDPSKKM</sequence>
<feature type="domain" description="Acyltransferase 3" evidence="2">
    <location>
        <begin position="19"/>
        <end position="331"/>
    </location>
</feature>
<dbReference type="GO" id="GO:0009103">
    <property type="term" value="P:lipopolysaccharide biosynthetic process"/>
    <property type="evidence" value="ECO:0007669"/>
    <property type="project" value="TreeGrafter"/>
</dbReference>
<feature type="transmembrane region" description="Helical" evidence="1">
    <location>
        <begin position="202"/>
        <end position="221"/>
    </location>
</feature>
<feature type="transmembrane region" description="Helical" evidence="1">
    <location>
        <begin position="233"/>
        <end position="250"/>
    </location>
</feature>
<dbReference type="RefSeq" id="WP_073058454.1">
    <property type="nucleotide sequence ID" value="NZ_FQUP01000009.1"/>
</dbReference>
<feature type="transmembrane region" description="Helical" evidence="1">
    <location>
        <begin position="175"/>
        <end position="196"/>
    </location>
</feature>
<feature type="transmembrane region" description="Helical" evidence="1">
    <location>
        <begin position="85"/>
        <end position="104"/>
    </location>
</feature>
<evidence type="ECO:0000259" key="3">
    <source>
        <dbReference type="Pfam" id="PF19040"/>
    </source>
</evidence>
<accession>A0A1M5NGG6</accession>
<feature type="transmembrane region" description="Helical" evidence="1">
    <location>
        <begin position="143"/>
        <end position="168"/>
    </location>
</feature>
<keyword evidence="4" id="KW-0012">Acyltransferase</keyword>
<feature type="transmembrane region" description="Helical" evidence="1">
    <location>
        <begin position="294"/>
        <end position="311"/>
    </location>
</feature>
<evidence type="ECO:0000313" key="4">
    <source>
        <dbReference type="EMBL" id="SHG88063.1"/>
    </source>
</evidence>
<name>A0A1M5NGG6_9HYPH</name>